<keyword evidence="1" id="KW-0472">Membrane</keyword>
<dbReference type="Proteomes" id="UP000624279">
    <property type="component" value="Unassembled WGS sequence"/>
</dbReference>
<keyword evidence="1" id="KW-1133">Transmembrane helix</keyword>
<gene>
    <name evidence="2" type="ORF">H8K55_03570</name>
</gene>
<protein>
    <submittedName>
        <fullName evidence="2">Uncharacterized protein</fullName>
    </submittedName>
</protein>
<organism evidence="2 3">
    <name type="scientific">Undibacterium flavidum</name>
    <dbReference type="NCBI Taxonomy" id="2762297"/>
    <lineage>
        <taxon>Bacteria</taxon>
        <taxon>Pseudomonadati</taxon>
        <taxon>Pseudomonadota</taxon>
        <taxon>Betaproteobacteria</taxon>
        <taxon>Burkholderiales</taxon>
        <taxon>Oxalobacteraceae</taxon>
        <taxon>Undibacterium</taxon>
    </lineage>
</organism>
<feature type="transmembrane region" description="Helical" evidence="1">
    <location>
        <begin position="115"/>
        <end position="135"/>
    </location>
</feature>
<reference evidence="2 3" key="1">
    <citation type="submission" date="2020-08" db="EMBL/GenBank/DDBJ databases">
        <title>Novel species isolated from subtropical streams in China.</title>
        <authorList>
            <person name="Lu H."/>
        </authorList>
    </citation>
    <scope>NUCLEOTIDE SEQUENCE [LARGE SCALE GENOMIC DNA]</scope>
    <source>
        <strain evidence="2 3">LX15W</strain>
    </source>
</reference>
<keyword evidence="1" id="KW-0812">Transmembrane</keyword>
<keyword evidence="3" id="KW-1185">Reference proteome</keyword>
<name>A0ABR6Y7U3_9BURK</name>
<evidence type="ECO:0000256" key="1">
    <source>
        <dbReference type="SAM" id="Phobius"/>
    </source>
</evidence>
<dbReference type="RefSeq" id="WP_186940667.1">
    <property type="nucleotide sequence ID" value="NZ_JACOGA010000003.1"/>
</dbReference>
<sequence length="145" mass="16513">MLTKTTSPLCELPFRQPIFSLLIGLHIAAAFLFVISTRPTGWLVLPATFIPLYWLGYGRQMLNLPSYWGKVKKPDFVDSVGWRLRLLVVLYPSSVFFGIWFGLEYRPHLFSDVDLIRYAFAVATGVILPPLYLMAVRAINTSKES</sequence>
<feature type="transmembrane region" description="Helical" evidence="1">
    <location>
        <begin position="18"/>
        <end position="35"/>
    </location>
</feature>
<evidence type="ECO:0000313" key="2">
    <source>
        <dbReference type="EMBL" id="MBC3872655.1"/>
    </source>
</evidence>
<accession>A0ABR6Y7U3</accession>
<dbReference type="EMBL" id="JACOGA010000003">
    <property type="protein sequence ID" value="MBC3872655.1"/>
    <property type="molecule type" value="Genomic_DNA"/>
</dbReference>
<proteinExistence type="predicted"/>
<feature type="transmembrane region" description="Helical" evidence="1">
    <location>
        <begin position="82"/>
        <end position="103"/>
    </location>
</feature>
<comment type="caution">
    <text evidence="2">The sequence shown here is derived from an EMBL/GenBank/DDBJ whole genome shotgun (WGS) entry which is preliminary data.</text>
</comment>
<evidence type="ECO:0000313" key="3">
    <source>
        <dbReference type="Proteomes" id="UP000624279"/>
    </source>
</evidence>
<feature type="transmembrane region" description="Helical" evidence="1">
    <location>
        <begin position="42"/>
        <end position="62"/>
    </location>
</feature>